<organism evidence="2 3">
    <name type="scientific">Mangrovibacterium diazotrophicum</name>
    <dbReference type="NCBI Taxonomy" id="1261403"/>
    <lineage>
        <taxon>Bacteria</taxon>
        <taxon>Pseudomonadati</taxon>
        <taxon>Bacteroidota</taxon>
        <taxon>Bacteroidia</taxon>
        <taxon>Marinilabiliales</taxon>
        <taxon>Prolixibacteraceae</taxon>
        <taxon>Mangrovibacterium</taxon>
    </lineage>
</organism>
<dbReference type="PROSITE" id="PS51257">
    <property type="entry name" value="PROKAR_LIPOPROTEIN"/>
    <property type="match status" value="1"/>
</dbReference>
<sequence length="374" mass="42817">MKRTFFALVLAALSMVACSPKKIELPTTVSQLKMDEIYNEVKTPYKYGLVMVPDSNSYKMDCPTIFRHDDQWVMTYIIFDGRGYETHLALSDDLIHWKEQGAIMQFSDTTDWDVNQKAGYPSLIHYDWGSDYGIDTYDGKYWMSYFGGNSTGYEKGLLSVGMAYTSGDPATLHQWERLAVPVMTSKDADARWYDNSTIYKNFIIKDEERLTGHPFVMYYNARGDSINPDRGAERISMAVSDDMVNWKRFGDEPVLNHHKGITGDAVIQKIGDVYVMFFFRAYWPDGQTVVYNSFAASYDLVHWTEWNGQHLIEPSENYDDLFAHKAYVIKVDGVVYHYYNAVDKLGNRGIALATSKDLGKSPMTFNSTEESTVK</sequence>
<gene>
    <name evidence="2" type="ORF">BC643_0642</name>
</gene>
<dbReference type="SUPFAM" id="SSF75005">
    <property type="entry name" value="Arabinanase/levansucrase/invertase"/>
    <property type="match status" value="2"/>
</dbReference>
<dbReference type="OrthoDB" id="9801077at2"/>
<reference evidence="2 3" key="1">
    <citation type="submission" date="2018-09" db="EMBL/GenBank/DDBJ databases">
        <title>Genomic Encyclopedia of Archaeal and Bacterial Type Strains, Phase II (KMG-II): from individual species to whole genera.</title>
        <authorList>
            <person name="Goeker M."/>
        </authorList>
    </citation>
    <scope>NUCLEOTIDE SEQUENCE [LARGE SCALE GENOMIC DNA]</scope>
    <source>
        <strain evidence="2 3">DSM 27148</strain>
    </source>
</reference>
<evidence type="ECO:0008006" key="4">
    <source>
        <dbReference type="Google" id="ProtNLM"/>
    </source>
</evidence>
<comment type="caution">
    <text evidence="2">The sequence shown here is derived from an EMBL/GenBank/DDBJ whole genome shotgun (WGS) entry which is preliminary data.</text>
</comment>
<dbReference type="InterPro" id="IPR023296">
    <property type="entry name" value="Glyco_hydro_beta-prop_sf"/>
</dbReference>
<dbReference type="PANTHER" id="PTHR35279">
    <property type="match status" value="1"/>
</dbReference>
<dbReference type="PANTHER" id="PTHR35279:SF1">
    <property type="entry name" value="ARABINANASE_LEVANSUCRASE_INVERTASE"/>
    <property type="match status" value="1"/>
</dbReference>
<feature type="signal peptide" evidence="1">
    <location>
        <begin position="1"/>
        <end position="17"/>
    </location>
</feature>
<keyword evidence="1" id="KW-0732">Signal</keyword>
<dbReference type="Proteomes" id="UP000283387">
    <property type="component" value="Unassembled WGS sequence"/>
</dbReference>
<evidence type="ECO:0000256" key="1">
    <source>
        <dbReference type="SAM" id="SignalP"/>
    </source>
</evidence>
<name>A0A419W4D0_9BACT</name>
<dbReference type="AlphaFoldDB" id="A0A419W4D0"/>
<proteinExistence type="predicted"/>
<evidence type="ECO:0000313" key="2">
    <source>
        <dbReference type="EMBL" id="RKD90305.1"/>
    </source>
</evidence>
<feature type="chain" id="PRO_5019332573" description="Glycosylase" evidence="1">
    <location>
        <begin position="18"/>
        <end position="374"/>
    </location>
</feature>
<accession>A0A419W4D0</accession>
<dbReference type="EMBL" id="RAPN01000001">
    <property type="protein sequence ID" value="RKD90305.1"/>
    <property type="molecule type" value="Genomic_DNA"/>
</dbReference>
<keyword evidence="3" id="KW-1185">Reference proteome</keyword>
<protein>
    <recommendedName>
        <fullName evidence="4">Glycosylase</fullName>
    </recommendedName>
</protein>
<dbReference type="RefSeq" id="WP_120271723.1">
    <property type="nucleotide sequence ID" value="NZ_RAPN01000001.1"/>
</dbReference>
<dbReference type="Gene3D" id="2.115.10.20">
    <property type="entry name" value="Glycosyl hydrolase domain, family 43"/>
    <property type="match status" value="2"/>
</dbReference>
<evidence type="ECO:0000313" key="3">
    <source>
        <dbReference type="Proteomes" id="UP000283387"/>
    </source>
</evidence>